<dbReference type="InterPro" id="IPR006675">
    <property type="entry name" value="HDIG_dom"/>
</dbReference>
<name>A0A3R5UWG7_9BACT</name>
<dbReference type="KEGG" id="gtl:EP073_13565"/>
<dbReference type="InterPro" id="IPR006674">
    <property type="entry name" value="HD_domain"/>
</dbReference>
<dbReference type="PANTHER" id="PTHR33525:SF4">
    <property type="entry name" value="CYCLIC DI-GMP PHOSPHODIESTERASE CDGJ"/>
    <property type="match status" value="1"/>
</dbReference>
<accession>A0A3R5UWG7</accession>
<dbReference type="InterPro" id="IPR003607">
    <property type="entry name" value="HD/PDEase_dom"/>
</dbReference>
<dbReference type="EMBL" id="CP035108">
    <property type="protein sequence ID" value="QAR34390.1"/>
    <property type="molecule type" value="Genomic_DNA"/>
</dbReference>
<evidence type="ECO:0000313" key="4">
    <source>
        <dbReference type="Proteomes" id="UP000287502"/>
    </source>
</evidence>
<feature type="domain" description="HD" evidence="1">
    <location>
        <begin position="218"/>
        <end position="324"/>
    </location>
</feature>
<dbReference type="NCBIfam" id="TIGR00277">
    <property type="entry name" value="HDIG"/>
    <property type="match status" value="1"/>
</dbReference>
<evidence type="ECO:0000259" key="1">
    <source>
        <dbReference type="PROSITE" id="PS51831"/>
    </source>
</evidence>
<sequence>MKKIAYRGSKDNLKQFLLMLKDDCQFVQEGDEDLLIIEIDSLETLFRLPKKFSVSAFFFITTKDRRVVESIRQYYISGIFTPPLKKEDVLKKLSVALASTNKGKSSGELDTLKAKVLAKAESIPALPALAKELLRLSRSDNSQIKDFIVKIKKDQGISSKIIKLVNSPFYGLRQEISSIDRATVLLGINTVKNLALAVSTEGYYNKHFNLYKSTGQRIWEHSVAVAMLSESLAEMLGEDADSLYLAGLMHDIGKSILVDFLVQEVDTTEDELAQLGIDHSTVGGTVLKKWAVADSIATAVMNHHAKAEDTYSKIVFYANKIERHRDERQEIIGEIAQNFGKSYDDVNNAVAEILNTKSDEMNADTQ</sequence>
<evidence type="ECO:0000313" key="3">
    <source>
        <dbReference type="EMBL" id="QAR34390.1"/>
    </source>
</evidence>
<reference evidence="3 4" key="1">
    <citation type="submission" date="2019-01" db="EMBL/GenBank/DDBJ databases">
        <title>Geovibrio thiophilus DSM 11263, complete genome.</title>
        <authorList>
            <person name="Spring S."/>
            <person name="Bunk B."/>
            <person name="Sproer C."/>
        </authorList>
    </citation>
    <scope>NUCLEOTIDE SEQUENCE [LARGE SCALE GENOMIC DNA]</scope>
    <source>
        <strain evidence="3 4">DSM 11263</strain>
    </source>
</reference>
<dbReference type="InterPro" id="IPR052340">
    <property type="entry name" value="RNase_Y/CdgJ"/>
</dbReference>
<dbReference type="SUPFAM" id="SSF109604">
    <property type="entry name" value="HD-domain/PDEase-like"/>
    <property type="match status" value="1"/>
</dbReference>
<dbReference type="AlphaFoldDB" id="A0A3R5UWG7"/>
<dbReference type="Gene3D" id="1.10.3210.10">
    <property type="entry name" value="Hypothetical protein af1432"/>
    <property type="match status" value="1"/>
</dbReference>
<proteinExistence type="predicted"/>
<organism evidence="3 4">
    <name type="scientific">Geovibrio thiophilus</name>
    <dbReference type="NCBI Taxonomy" id="139438"/>
    <lineage>
        <taxon>Bacteria</taxon>
        <taxon>Pseudomonadati</taxon>
        <taxon>Deferribacterota</taxon>
        <taxon>Deferribacteres</taxon>
        <taxon>Deferribacterales</taxon>
        <taxon>Geovibrionaceae</taxon>
        <taxon>Geovibrio</taxon>
    </lineage>
</organism>
<keyword evidence="4" id="KW-1185">Reference proteome</keyword>
<protein>
    <submittedName>
        <fullName evidence="3">HDOD domain-containing protein</fullName>
    </submittedName>
</protein>
<feature type="domain" description="HDOD" evidence="2">
    <location>
        <begin position="123"/>
        <end position="306"/>
    </location>
</feature>
<dbReference type="SMART" id="SM00471">
    <property type="entry name" value="HDc"/>
    <property type="match status" value="1"/>
</dbReference>
<gene>
    <name evidence="3" type="ORF">EP073_13565</name>
</gene>
<dbReference type="Proteomes" id="UP000287502">
    <property type="component" value="Chromosome"/>
</dbReference>
<dbReference type="OrthoDB" id="9788446at2"/>
<evidence type="ECO:0000259" key="2">
    <source>
        <dbReference type="PROSITE" id="PS51833"/>
    </source>
</evidence>
<dbReference type="RefSeq" id="WP_128467695.1">
    <property type="nucleotide sequence ID" value="NZ_CP035108.1"/>
</dbReference>
<dbReference type="PANTHER" id="PTHR33525">
    <property type="match status" value="1"/>
</dbReference>
<dbReference type="Pfam" id="PF08668">
    <property type="entry name" value="HDOD"/>
    <property type="match status" value="1"/>
</dbReference>
<dbReference type="InterPro" id="IPR013976">
    <property type="entry name" value="HDOD"/>
</dbReference>
<dbReference type="PROSITE" id="PS51831">
    <property type="entry name" value="HD"/>
    <property type="match status" value="1"/>
</dbReference>
<dbReference type="PROSITE" id="PS51833">
    <property type="entry name" value="HDOD"/>
    <property type="match status" value="1"/>
</dbReference>
<dbReference type="CDD" id="cd00077">
    <property type="entry name" value="HDc"/>
    <property type="match status" value="1"/>
</dbReference>